<evidence type="ECO:0000313" key="2">
    <source>
        <dbReference type="Proteomes" id="UP000018717"/>
    </source>
</evidence>
<accession>V8I8R2</accession>
<dbReference type="Proteomes" id="UP000018717">
    <property type="component" value="Unassembled WGS sequence"/>
</dbReference>
<comment type="caution">
    <text evidence="1">The sequence shown here is derived from an EMBL/GenBank/DDBJ whole genome shotgun (WGS) entry which is preliminary data.</text>
</comment>
<sequence>MSKKLTFHCVSGRNLLTVGLPHAQYHGAELEAVLTRLASYNRRGRLVSKKIIFY</sequence>
<protein>
    <submittedName>
        <fullName evidence="1">Uncharacterized protein</fullName>
    </submittedName>
</protein>
<dbReference type="EMBL" id="AYRR01000001">
    <property type="protein sequence ID" value="ETD97380.1"/>
    <property type="molecule type" value="Genomic_DNA"/>
</dbReference>
<evidence type="ECO:0000313" key="1">
    <source>
        <dbReference type="EMBL" id="ETD97380.1"/>
    </source>
</evidence>
<organism evidence="1 2">
    <name type="scientific">Streptococcus mitis 21/39</name>
    <dbReference type="NCBI Taxonomy" id="1415765"/>
    <lineage>
        <taxon>Bacteria</taxon>
        <taxon>Bacillati</taxon>
        <taxon>Bacillota</taxon>
        <taxon>Bacilli</taxon>
        <taxon>Lactobacillales</taxon>
        <taxon>Streptococcaceae</taxon>
        <taxon>Streptococcus</taxon>
        <taxon>Streptococcus mitis group</taxon>
    </lineage>
</organism>
<proteinExistence type="predicted"/>
<gene>
    <name evidence="1" type="ORF">U757_00235</name>
</gene>
<name>V8I8R2_STRMT</name>
<reference evidence="1 2" key="1">
    <citation type="submission" date="2013-11" db="EMBL/GenBank/DDBJ databases">
        <title>Genome sequencing of Streptococcus mitis strains.</title>
        <authorList>
            <person name="Ikryannikova L.N."/>
            <person name="Ilina E.N."/>
            <person name="Kostryukova E.S."/>
            <person name="Karpova I.Y."/>
            <person name="Semashko T.A."/>
            <person name="Larin A.K."/>
            <person name="Ischenko D.S."/>
            <person name="Savinova T.A."/>
            <person name="Dubovickaya V.A."/>
            <person name="Sidorenko S.V."/>
            <person name="Govorun V.M."/>
        </authorList>
    </citation>
    <scope>NUCLEOTIDE SEQUENCE [LARGE SCALE GENOMIC DNA]</scope>
    <source>
        <strain evidence="1 2">21/39</strain>
    </source>
</reference>
<dbReference type="AlphaFoldDB" id="V8I8R2"/>